<gene>
    <name evidence="1" type="ORF">BA896_001920</name>
</gene>
<accession>A0A1E8PNM7</accession>
<protein>
    <submittedName>
        <fullName evidence="1">Uncharacterized protein</fullName>
    </submittedName>
</protein>
<name>A0A1E8PNM7_9BURK</name>
<organism evidence="1 2">
    <name type="scientific">Janthinobacterium lividum</name>
    <dbReference type="NCBI Taxonomy" id="29581"/>
    <lineage>
        <taxon>Bacteria</taxon>
        <taxon>Pseudomonadati</taxon>
        <taxon>Pseudomonadota</taxon>
        <taxon>Betaproteobacteria</taxon>
        <taxon>Burkholderiales</taxon>
        <taxon>Oxalobacteraceae</taxon>
        <taxon>Janthinobacterium</taxon>
    </lineage>
</organism>
<evidence type="ECO:0000313" key="1">
    <source>
        <dbReference type="EMBL" id="OFJ47926.1"/>
    </source>
</evidence>
<dbReference type="AlphaFoldDB" id="A0A1E8PNM7"/>
<reference evidence="1 2" key="1">
    <citation type="submission" date="2016-10" db="EMBL/GenBank/DDBJ databases">
        <title>Updated version of Genome Assembly of Janthinobacterium lividum ERGS5:01.</title>
        <authorList>
            <person name="Kumar R."/>
            <person name="Acharya V."/>
            <person name="Singh D."/>
        </authorList>
    </citation>
    <scope>NUCLEOTIDE SEQUENCE [LARGE SCALE GENOMIC DNA]</scope>
    <source>
        <strain evidence="1 2">ERGS5:01</strain>
    </source>
</reference>
<comment type="caution">
    <text evidence="1">The sequence shown here is derived from an EMBL/GenBank/DDBJ whole genome shotgun (WGS) entry which is preliminary data.</text>
</comment>
<dbReference type="EMBL" id="MAQB02000001">
    <property type="protein sequence ID" value="OFJ47926.1"/>
    <property type="molecule type" value="Genomic_DNA"/>
</dbReference>
<sequence>MTHRELGRSATYRVQHEYEQATVTAADDRQASLGEFYGDPAVALIDADEQWCAVAGEGLVLCRLGQPFEQCSDYFRQPGEVRWTTALRQTGAFALKWQNEDGAWRSLAFEAADVSAYAPKRQADNTITV</sequence>
<dbReference type="Proteomes" id="UP000092634">
    <property type="component" value="Unassembled WGS sequence"/>
</dbReference>
<proteinExistence type="predicted"/>
<evidence type="ECO:0000313" key="2">
    <source>
        <dbReference type="Proteomes" id="UP000092634"/>
    </source>
</evidence>